<keyword evidence="2" id="KW-1185">Reference proteome</keyword>
<reference evidence="2" key="1">
    <citation type="journal article" date="2022" name="Nat. Commun.">
        <title>Chromosome evolution and the genetic basis of agronomically important traits in greater yam.</title>
        <authorList>
            <person name="Bredeson J.V."/>
            <person name="Lyons J.B."/>
            <person name="Oniyinde I.O."/>
            <person name="Okereke N.R."/>
            <person name="Kolade O."/>
            <person name="Nnabue I."/>
            <person name="Nwadili C.O."/>
            <person name="Hribova E."/>
            <person name="Parker M."/>
            <person name="Nwogha J."/>
            <person name="Shu S."/>
            <person name="Carlson J."/>
            <person name="Kariba R."/>
            <person name="Muthemba S."/>
            <person name="Knop K."/>
            <person name="Barton G.J."/>
            <person name="Sherwood A.V."/>
            <person name="Lopez-Montes A."/>
            <person name="Asiedu R."/>
            <person name="Jamnadass R."/>
            <person name="Muchugi A."/>
            <person name="Goodstein D."/>
            <person name="Egesi C.N."/>
            <person name="Featherston J."/>
            <person name="Asfaw A."/>
            <person name="Simpson G.G."/>
            <person name="Dolezel J."/>
            <person name="Hendre P.S."/>
            <person name="Van Deynze A."/>
            <person name="Kumar P.L."/>
            <person name="Obidiegwu J.E."/>
            <person name="Bhattacharjee R."/>
            <person name="Rokhsar D.S."/>
        </authorList>
    </citation>
    <scope>NUCLEOTIDE SEQUENCE [LARGE SCALE GENOMIC DNA]</scope>
    <source>
        <strain evidence="2">cv. TDa95/00328</strain>
    </source>
</reference>
<dbReference type="Proteomes" id="UP000827976">
    <property type="component" value="Chromosome 17"/>
</dbReference>
<sequence>MASTTVSSFHVSWCSLFFMVFIFTLVLFHGACHGCGAHHGGHRRLGPHREHFNGGRMFSFFPRGRFRVPPSAPSNRHNSMLDSISGKDMASP</sequence>
<evidence type="ECO:0000313" key="2">
    <source>
        <dbReference type="Proteomes" id="UP000827976"/>
    </source>
</evidence>
<comment type="caution">
    <text evidence="1">The sequence shown here is derived from an EMBL/GenBank/DDBJ whole genome shotgun (WGS) entry which is preliminary data.</text>
</comment>
<evidence type="ECO:0000313" key="1">
    <source>
        <dbReference type="EMBL" id="KAH7658664.1"/>
    </source>
</evidence>
<proteinExistence type="predicted"/>
<dbReference type="EMBL" id="CM037027">
    <property type="protein sequence ID" value="KAH7658664.1"/>
    <property type="molecule type" value="Genomic_DNA"/>
</dbReference>
<accession>A0ACB7UEA2</accession>
<organism evidence="1 2">
    <name type="scientific">Dioscorea alata</name>
    <name type="common">Purple yam</name>
    <dbReference type="NCBI Taxonomy" id="55571"/>
    <lineage>
        <taxon>Eukaryota</taxon>
        <taxon>Viridiplantae</taxon>
        <taxon>Streptophyta</taxon>
        <taxon>Embryophyta</taxon>
        <taxon>Tracheophyta</taxon>
        <taxon>Spermatophyta</taxon>
        <taxon>Magnoliopsida</taxon>
        <taxon>Liliopsida</taxon>
        <taxon>Dioscoreales</taxon>
        <taxon>Dioscoreaceae</taxon>
        <taxon>Dioscorea</taxon>
    </lineage>
</organism>
<protein>
    <submittedName>
        <fullName evidence="1">Uncharacterized protein</fullName>
    </submittedName>
</protein>
<name>A0ACB7UEA2_DIOAL</name>
<gene>
    <name evidence="1" type="ORF">IHE45_17G104000</name>
</gene>